<evidence type="ECO:0000256" key="1">
    <source>
        <dbReference type="SAM" id="MobiDB-lite"/>
    </source>
</evidence>
<dbReference type="Gene3D" id="3.40.50.300">
    <property type="entry name" value="P-loop containing nucleotide triphosphate hydrolases"/>
    <property type="match status" value="1"/>
</dbReference>
<dbReference type="EMBL" id="CAMXCT020001101">
    <property type="protein sequence ID" value="CAL1140029.1"/>
    <property type="molecule type" value="Genomic_DNA"/>
</dbReference>
<dbReference type="EMBL" id="CAMXCT030001101">
    <property type="protein sequence ID" value="CAL4773966.1"/>
    <property type="molecule type" value="Genomic_DNA"/>
</dbReference>
<feature type="compositionally biased region" description="Low complexity" evidence="1">
    <location>
        <begin position="9"/>
        <end position="41"/>
    </location>
</feature>
<dbReference type="InterPro" id="IPR027417">
    <property type="entry name" value="P-loop_NTPase"/>
</dbReference>
<accession>A0A9P1C7V6</accession>
<keyword evidence="4" id="KW-0547">Nucleotide-binding</keyword>
<evidence type="ECO:0000313" key="5">
    <source>
        <dbReference type="Proteomes" id="UP001152797"/>
    </source>
</evidence>
<keyword evidence="5" id="KW-1185">Reference proteome</keyword>
<keyword evidence="4" id="KW-0067">ATP-binding</keyword>
<protein>
    <submittedName>
        <fullName evidence="4">DNA helicase E1 C-terminal Papillomavirus domain-containing protein</fullName>
    </submittedName>
</protein>
<dbReference type="GO" id="GO:0004386">
    <property type="term" value="F:helicase activity"/>
    <property type="evidence" value="ECO:0007669"/>
    <property type="project" value="UniProtKB-KW"/>
</dbReference>
<dbReference type="SUPFAM" id="SSF52540">
    <property type="entry name" value="P-loop containing nucleoside triphosphate hydrolases"/>
    <property type="match status" value="1"/>
</dbReference>
<keyword evidence="4" id="KW-0347">Helicase</keyword>
<dbReference type="OrthoDB" id="410932at2759"/>
<organism evidence="2">
    <name type="scientific">Cladocopium goreaui</name>
    <dbReference type="NCBI Taxonomy" id="2562237"/>
    <lineage>
        <taxon>Eukaryota</taxon>
        <taxon>Sar</taxon>
        <taxon>Alveolata</taxon>
        <taxon>Dinophyceae</taxon>
        <taxon>Suessiales</taxon>
        <taxon>Symbiodiniaceae</taxon>
        <taxon>Cladocopium</taxon>
    </lineage>
</organism>
<evidence type="ECO:0000313" key="4">
    <source>
        <dbReference type="EMBL" id="CAL4773966.1"/>
    </source>
</evidence>
<proteinExistence type="predicted"/>
<evidence type="ECO:0000313" key="3">
    <source>
        <dbReference type="EMBL" id="CAL1140029.1"/>
    </source>
</evidence>
<sequence length="646" mass="72750">MEGAAEPQAVARLIASSSSSSSSAAVEAADSLDDSSSVSGSETEFPDLFPEDVPSSEDEGCDRFADLVTAKPDHSYRGHTVHFWTLPYSAREDRKTAENSSPKQIMRVYKQVYGTCLEYYAIFKEYHAASSKEWERKPHFHICLKLNRRVKWIRIAQALRRNSIYAHLSLPTRFLCFWRVIAYCYVPSCRKPLSELDPDPLFSSKFPIDQLEKKCKGKSKSHLRPWDFYQIIRKIPAIQTYADCVTWAQEQQRKGAPQYMEFMARQGSKMGPLFTSWRQLMVGRCTLKSLREDRLAMWNEALASPCVCPTPDRLQNGLDDLLSFHEKDGERFSFLVQRMIRIGTALKSGNLLVYGASNAGKTCLTRPLLSIFKHKAFVRPNRNDTFPLQGLENYLVACWQDWRHTLSPIGWDTILLLLEGESVQAAVKGGASVTVETPPPFIITAQEKIIPLSSKGVPDQAEAEAFQNRFCLRWHLRKALPKSQQDPQMKLAMRCGSCYSKWIDRNAAAYKLRAPDMEEQVIEMERAIQGEPAQLEQPARLPIEVSAAEAPVLADHPASSSDRNSALPFSFEPDHVTAVDMAASMIGEEVDSSVAANLECPLTPSRNMDVQKVEPWTPDGSPPVVTQANLGPGWSEVTPLFKRRRQ</sequence>
<evidence type="ECO:0000313" key="2">
    <source>
        <dbReference type="EMBL" id="CAI3986654.1"/>
    </source>
</evidence>
<reference evidence="2" key="1">
    <citation type="submission" date="2022-10" db="EMBL/GenBank/DDBJ databases">
        <authorList>
            <person name="Chen Y."/>
            <person name="Dougan E. K."/>
            <person name="Chan C."/>
            <person name="Rhodes N."/>
            <person name="Thang M."/>
        </authorList>
    </citation>
    <scope>NUCLEOTIDE SEQUENCE</scope>
</reference>
<reference evidence="3" key="2">
    <citation type="submission" date="2024-04" db="EMBL/GenBank/DDBJ databases">
        <authorList>
            <person name="Chen Y."/>
            <person name="Shah S."/>
            <person name="Dougan E. K."/>
            <person name="Thang M."/>
            <person name="Chan C."/>
        </authorList>
    </citation>
    <scope>NUCLEOTIDE SEQUENCE [LARGE SCALE GENOMIC DNA]</scope>
</reference>
<gene>
    <name evidence="2" type="ORF">C1SCF055_LOCUS13995</name>
</gene>
<feature type="region of interest" description="Disordered" evidence="1">
    <location>
        <begin position="1"/>
        <end position="60"/>
    </location>
</feature>
<keyword evidence="4" id="KW-0378">Hydrolase</keyword>
<dbReference type="EMBL" id="CAMXCT010001101">
    <property type="protein sequence ID" value="CAI3986654.1"/>
    <property type="molecule type" value="Genomic_DNA"/>
</dbReference>
<name>A0A9P1C7V6_9DINO</name>
<dbReference type="Proteomes" id="UP001152797">
    <property type="component" value="Unassembled WGS sequence"/>
</dbReference>
<dbReference type="AlphaFoldDB" id="A0A9P1C7V6"/>
<comment type="caution">
    <text evidence="2">The sequence shown here is derived from an EMBL/GenBank/DDBJ whole genome shotgun (WGS) entry which is preliminary data.</text>
</comment>